<dbReference type="PANTHER" id="PTHR13204:SF1">
    <property type="entry name" value="ESTER HYDROLASE C11ORF54"/>
    <property type="match status" value="1"/>
</dbReference>
<keyword evidence="3" id="KW-0479">Metal-binding</keyword>
<dbReference type="Proteomes" id="UP001233172">
    <property type="component" value="Unassembled WGS sequence"/>
</dbReference>
<evidence type="ECO:0000259" key="7">
    <source>
        <dbReference type="SMART" id="SM01168"/>
    </source>
</evidence>
<dbReference type="GO" id="GO:0008270">
    <property type="term" value="F:zinc ion binding"/>
    <property type="evidence" value="ECO:0007669"/>
    <property type="project" value="TreeGrafter"/>
</dbReference>
<keyword evidence="4 8" id="KW-0378">Hydrolase</keyword>
<dbReference type="GO" id="GO:0016788">
    <property type="term" value="F:hydrolase activity, acting on ester bonds"/>
    <property type="evidence" value="ECO:0007669"/>
    <property type="project" value="TreeGrafter"/>
</dbReference>
<dbReference type="SUPFAM" id="SSF117856">
    <property type="entry name" value="AF0104/ALDC/Ptd012-like"/>
    <property type="match status" value="1"/>
</dbReference>
<evidence type="ECO:0000256" key="6">
    <source>
        <dbReference type="ARBA" id="ARBA00023242"/>
    </source>
</evidence>
<dbReference type="CDD" id="cd17298">
    <property type="entry name" value="DUF1907"/>
    <property type="match status" value="1"/>
</dbReference>
<evidence type="ECO:0000256" key="4">
    <source>
        <dbReference type="ARBA" id="ARBA00022801"/>
    </source>
</evidence>
<organism evidence="8 9">
    <name type="scientific">Biomphalaria pfeifferi</name>
    <name type="common">Bloodfluke planorb</name>
    <name type="synonym">Freshwater snail</name>
    <dbReference type="NCBI Taxonomy" id="112525"/>
    <lineage>
        <taxon>Eukaryota</taxon>
        <taxon>Metazoa</taxon>
        <taxon>Spiralia</taxon>
        <taxon>Lophotrochozoa</taxon>
        <taxon>Mollusca</taxon>
        <taxon>Gastropoda</taxon>
        <taxon>Heterobranchia</taxon>
        <taxon>Euthyneura</taxon>
        <taxon>Panpulmonata</taxon>
        <taxon>Hygrophila</taxon>
        <taxon>Lymnaeoidea</taxon>
        <taxon>Planorbidae</taxon>
        <taxon>Biomphalaria</taxon>
    </lineage>
</organism>
<evidence type="ECO:0000256" key="3">
    <source>
        <dbReference type="ARBA" id="ARBA00022723"/>
    </source>
</evidence>
<dbReference type="EMBL" id="JASAOG010000038">
    <property type="protein sequence ID" value="KAK0060073.1"/>
    <property type="molecule type" value="Genomic_DNA"/>
</dbReference>
<dbReference type="Pfam" id="PF08925">
    <property type="entry name" value="DUF1907"/>
    <property type="match status" value="1"/>
</dbReference>
<keyword evidence="5" id="KW-0862">Zinc</keyword>
<comment type="caution">
    <text evidence="8">The sequence shown here is derived from an EMBL/GenBank/DDBJ whole genome shotgun (WGS) entry which is preliminary data.</text>
</comment>
<comment type="subcellular location">
    <subcellularLocation>
        <location evidence="1">Nucleus</location>
    </subcellularLocation>
</comment>
<protein>
    <submittedName>
        <fullName evidence="8">Ester hydrolase</fullName>
    </submittedName>
</protein>
<name>A0AAD8BSX9_BIOPF</name>
<accession>A0AAD8BSX9</accession>
<feature type="domain" description="DUF1907" evidence="7">
    <location>
        <begin position="20"/>
        <end position="297"/>
    </location>
</feature>
<evidence type="ECO:0000256" key="1">
    <source>
        <dbReference type="ARBA" id="ARBA00004123"/>
    </source>
</evidence>
<dbReference type="AlphaFoldDB" id="A0AAD8BSX9"/>
<dbReference type="GO" id="GO:0005634">
    <property type="term" value="C:nucleus"/>
    <property type="evidence" value="ECO:0007669"/>
    <property type="project" value="UniProtKB-SubCell"/>
</dbReference>
<gene>
    <name evidence="8" type="ORF">Bpfe_010601</name>
</gene>
<keyword evidence="6" id="KW-0539">Nucleus</keyword>
<sequence length="307" mass="34097">MLPVQKMLLHQPPLEEVSEVLRTGLAKNFSFAEVNVVDCPDLSKDPFDLADKGISGQPRIVDLGGPDYLKPFAQKKKNYDFKTVAELSDLPNCLMVGAGAGPNHKVGINCELICNVKVGEGAINKTRIAKIDETTGFYVLEEETSGEFSLMGNFLVSEGKQGKVLQIKAKNRIGIENFVSCIHKTLTAHYGDNAVGLGGTFLLQTGKANIHVMPDFLDEPLITDEQTNAWLKFFEMDAPLIHVGEIVSADPQKLHLRQEHFHCFSHHGQGGHYHYDTTPDDAAYLAYFSVAEFVYRIDLPETRNFIF</sequence>
<dbReference type="PANTHER" id="PTHR13204">
    <property type="entry name" value="PTD012 PROTEIN"/>
    <property type="match status" value="1"/>
</dbReference>
<comment type="subunit">
    <text evidence="2">Monomer.</text>
</comment>
<dbReference type="SMART" id="SM01168">
    <property type="entry name" value="DUF1907"/>
    <property type="match status" value="1"/>
</dbReference>
<evidence type="ECO:0000313" key="9">
    <source>
        <dbReference type="Proteomes" id="UP001233172"/>
    </source>
</evidence>
<evidence type="ECO:0000313" key="8">
    <source>
        <dbReference type="EMBL" id="KAK0060073.1"/>
    </source>
</evidence>
<evidence type="ECO:0000256" key="5">
    <source>
        <dbReference type="ARBA" id="ARBA00022833"/>
    </source>
</evidence>
<keyword evidence="9" id="KW-1185">Reference proteome</keyword>
<reference evidence="8" key="1">
    <citation type="journal article" date="2023" name="PLoS Negl. Trop. Dis.">
        <title>A genome sequence for Biomphalaria pfeifferi, the major vector snail for the human-infecting parasite Schistosoma mansoni.</title>
        <authorList>
            <person name="Bu L."/>
            <person name="Lu L."/>
            <person name="Laidemitt M.R."/>
            <person name="Zhang S.M."/>
            <person name="Mutuku M."/>
            <person name="Mkoji G."/>
            <person name="Steinauer M."/>
            <person name="Loker E.S."/>
        </authorList>
    </citation>
    <scope>NUCLEOTIDE SEQUENCE</scope>
    <source>
        <strain evidence="8">KasaAsao</strain>
    </source>
</reference>
<proteinExistence type="predicted"/>
<dbReference type="InterPro" id="IPR015021">
    <property type="entry name" value="C11orf54_DUF1907"/>
</dbReference>
<evidence type="ECO:0000256" key="2">
    <source>
        <dbReference type="ARBA" id="ARBA00011245"/>
    </source>
</evidence>
<reference evidence="8" key="2">
    <citation type="submission" date="2023-04" db="EMBL/GenBank/DDBJ databases">
        <authorList>
            <person name="Bu L."/>
            <person name="Lu L."/>
            <person name="Laidemitt M.R."/>
            <person name="Zhang S.M."/>
            <person name="Mutuku M."/>
            <person name="Mkoji G."/>
            <person name="Steinauer M."/>
            <person name="Loker E.S."/>
        </authorList>
    </citation>
    <scope>NUCLEOTIDE SEQUENCE</scope>
    <source>
        <strain evidence="8">KasaAsao</strain>
        <tissue evidence="8">Whole Snail</tissue>
    </source>
</reference>